<reference evidence="1" key="1">
    <citation type="submission" date="2018-05" db="EMBL/GenBank/DDBJ databases">
        <authorList>
            <person name="Lanie J.A."/>
            <person name="Ng W.-L."/>
            <person name="Kazmierczak K.M."/>
            <person name="Andrzejewski T.M."/>
            <person name="Davidsen T.M."/>
            <person name="Wayne K.J."/>
            <person name="Tettelin H."/>
            <person name="Glass J.I."/>
            <person name="Rusch D."/>
            <person name="Podicherti R."/>
            <person name="Tsui H.-C.T."/>
            <person name="Winkler M.E."/>
        </authorList>
    </citation>
    <scope>NUCLEOTIDE SEQUENCE</scope>
</reference>
<name>A0A381NUX6_9ZZZZ</name>
<accession>A0A381NUX6</accession>
<dbReference type="EMBL" id="UINC01000595">
    <property type="protein sequence ID" value="SUZ58059.1"/>
    <property type="molecule type" value="Genomic_DNA"/>
</dbReference>
<protein>
    <submittedName>
        <fullName evidence="1">Uncharacterized protein</fullName>
    </submittedName>
</protein>
<feature type="non-terminal residue" evidence="1">
    <location>
        <position position="1"/>
    </location>
</feature>
<proteinExistence type="predicted"/>
<dbReference type="AlphaFoldDB" id="A0A381NUX6"/>
<gene>
    <name evidence="1" type="ORF">METZ01_LOCUS10913</name>
</gene>
<sequence length="132" mass="14175">VFLAGVLFSTLALAIGCGGESRPPVYSDGSTYLEEREGRQVLVYEFSITDGDRNPYTGPLLVEGTAFTPGGVDPILESNRAGKVEIILEPTTAGEYRVAIQSFINPEGQTYRPLPDDTKLSGVVVLAYTYAP</sequence>
<organism evidence="1">
    <name type="scientific">marine metagenome</name>
    <dbReference type="NCBI Taxonomy" id="408172"/>
    <lineage>
        <taxon>unclassified sequences</taxon>
        <taxon>metagenomes</taxon>
        <taxon>ecological metagenomes</taxon>
    </lineage>
</organism>
<evidence type="ECO:0000313" key="1">
    <source>
        <dbReference type="EMBL" id="SUZ58059.1"/>
    </source>
</evidence>